<evidence type="ECO:0000256" key="1">
    <source>
        <dbReference type="ARBA" id="ARBA00004370"/>
    </source>
</evidence>
<feature type="compositionally biased region" description="Low complexity" evidence="7">
    <location>
        <begin position="264"/>
        <end position="291"/>
    </location>
</feature>
<dbReference type="Proteomes" id="UP001596157">
    <property type="component" value="Unassembled WGS sequence"/>
</dbReference>
<gene>
    <name evidence="8" type="ORF">ACFPM7_09995</name>
</gene>
<reference evidence="9" key="1">
    <citation type="journal article" date="2019" name="Int. J. Syst. Evol. Microbiol.">
        <title>The Global Catalogue of Microorganisms (GCM) 10K type strain sequencing project: providing services to taxonomists for standard genome sequencing and annotation.</title>
        <authorList>
            <consortium name="The Broad Institute Genomics Platform"/>
            <consortium name="The Broad Institute Genome Sequencing Center for Infectious Disease"/>
            <person name="Wu L."/>
            <person name="Ma J."/>
        </authorList>
    </citation>
    <scope>NUCLEOTIDE SEQUENCE [LARGE SCALE GENOMIC DNA]</scope>
    <source>
        <strain evidence="9">CCUG 59778</strain>
    </source>
</reference>
<evidence type="ECO:0000256" key="5">
    <source>
        <dbReference type="ARBA" id="ARBA00023136"/>
    </source>
</evidence>
<name>A0ABW0EJ13_9PSEU</name>
<comment type="subcellular location">
    <subcellularLocation>
        <location evidence="6">Cell membrane</location>
        <topology evidence="6">Multi-pass membrane protein</topology>
    </subcellularLocation>
    <subcellularLocation>
        <location evidence="1">Membrane</location>
    </subcellularLocation>
</comment>
<comment type="caution">
    <text evidence="8">The sequence shown here is derived from an EMBL/GenBank/DDBJ whole genome shotgun (WGS) entry which is preliminary data.</text>
</comment>
<sequence length="291" mass="30717">MRLNLLLRPGWLLTAFVVITFATACFTLLAPWQFERHAERQETNAALEASFEAAPVPLAGALAAAPTRTTEWRLVTATGEFLPEHEAVARLRTVQGAAAFEVLTPFRLADGSTVLVDRGFVRPDEGVTIPGFAPAPAGQVTITGRVRIGERTAADRQPFTEGGHRQVYAIDPQAVLPGSLAGYVRLEAGSPGVLGALPLPQLEAGPSFSYALQWIAFGAMTLIGLVYFTWREIKPGGVLDKPRKKSVAEILAEDEDAEHPADRATTSGATTSGATTGGATTDEGASAAAAR</sequence>
<keyword evidence="9" id="KW-1185">Reference proteome</keyword>
<evidence type="ECO:0000256" key="3">
    <source>
        <dbReference type="ARBA" id="ARBA00022692"/>
    </source>
</evidence>
<evidence type="ECO:0000256" key="7">
    <source>
        <dbReference type="SAM" id="MobiDB-lite"/>
    </source>
</evidence>
<accession>A0ABW0EJ13</accession>
<proteinExistence type="inferred from homology"/>
<evidence type="ECO:0000256" key="2">
    <source>
        <dbReference type="ARBA" id="ARBA00007165"/>
    </source>
</evidence>
<protein>
    <recommendedName>
        <fullName evidence="6">SURF1-like protein</fullName>
    </recommendedName>
</protein>
<evidence type="ECO:0000256" key="6">
    <source>
        <dbReference type="RuleBase" id="RU363076"/>
    </source>
</evidence>
<comment type="similarity">
    <text evidence="2 6">Belongs to the SURF1 family.</text>
</comment>
<feature type="transmembrane region" description="Helical" evidence="6">
    <location>
        <begin position="12"/>
        <end position="34"/>
    </location>
</feature>
<dbReference type="PANTHER" id="PTHR23427">
    <property type="entry name" value="SURFEIT LOCUS PROTEIN"/>
    <property type="match status" value="1"/>
</dbReference>
<dbReference type="CDD" id="cd06662">
    <property type="entry name" value="SURF1"/>
    <property type="match status" value="1"/>
</dbReference>
<keyword evidence="6" id="KW-1003">Cell membrane</keyword>
<evidence type="ECO:0000313" key="9">
    <source>
        <dbReference type="Proteomes" id="UP001596157"/>
    </source>
</evidence>
<feature type="region of interest" description="Disordered" evidence="7">
    <location>
        <begin position="250"/>
        <end position="291"/>
    </location>
</feature>
<dbReference type="PANTHER" id="PTHR23427:SF2">
    <property type="entry name" value="SURFEIT LOCUS PROTEIN 1"/>
    <property type="match status" value="1"/>
</dbReference>
<dbReference type="PROSITE" id="PS51257">
    <property type="entry name" value="PROKAR_LIPOPROTEIN"/>
    <property type="match status" value="1"/>
</dbReference>
<dbReference type="Pfam" id="PF02104">
    <property type="entry name" value="SURF1"/>
    <property type="match status" value="1"/>
</dbReference>
<dbReference type="EMBL" id="JBHSKF010000003">
    <property type="protein sequence ID" value="MFC5287382.1"/>
    <property type="molecule type" value="Genomic_DNA"/>
</dbReference>
<organism evidence="8 9">
    <name type="scientific">Actinokineospora guangxiensis</name>
    <dbReference type="NCBI Taxonomy" id="1490288"/>
    <lineage>
        <taxon>Bacteria</taxon>
        <taxon>Bacillati</taxon>
        <taxon>Actinomycetota</taxon>
        <taxon>Actinomycetes</taxon>
        <taxon>Pseudonocardiales</taxon>
        <taxon>Pseudonocardiaceae</taxon>
        <taxon>Actinokineospora</taxon>
    </lineage>
</organism>
<dbReference type="RefSeq" id="WP_378246236.1">
    <property type="nucleotide sequence ID" value="NZ_JBHSKF010000003.1"/>
</dbReference>
<dbReference type="InterPro" id="IPR002994">
    <property type="entry name" value="Surf1/Shy1"/>
</dbReference>
<evidence type="ECO:0000256" key="4">
    <source>
        <dbReference type="ARBA" id="ARBA00022989"/>
    </source>
</evidence>
<keyword evidence="4 6" id="KW-1133">Transmembrane helix</keyword>
<evidence type="ECO:0000313" key="8">
    <source>
        <dbReference type="EMBL" id="MFC5287382.1"/>
    </source>
</evidence>
<keyword evidence="3 6" id="KW-0812">Transmembrane</keyword>
<dbReference type="InterPro" id="IPR045214">
    <property type="entry name" value="Surf1/Surf4"/>
</dbReference>
<dbReference type="PROSITE" id="PS50895">
    <property type="entry name" value="SURF1"/>
    <property type="match status" value="1"/>
</dbReference>
<keyword evidence="5 6" id="KW-0472">Membrane</keyword>
<feature type="transmembrane region" description="Helical" evidence="6">
    <location>
        <begin position="210"/>
        <end position="230"/>
    </location>
</feature>